<keyword evidence="2" id="KW-1185">Reference proteome</keyword>
<dbReference type="EMBL" id="JAWDGP010005804">
    <property type="protein sequence ID" value="KAK3751901.1"/>
    <property type="molecule type" value="Genomic_DNA"/>
</dbReference>
<comment type="caution">
    <text evidence="1">The sequence shown here is derived from an EMBL/GenBank/DDBJ whole genome shotgun (WGS) entry which is preliminary data.</text>
</comment>
<protein>
    <submittedName>
        <fullName evidence="1">Uncharacterized protein</fullName>
    </submittedName>
</protein>
<proteinExistence type="predicted"/>
<dbReference type="Proteomes" id="UP001283361">
    <property type="component" value="Unassembled WGS sequence"/>
</dbReference>
<organism evidence="1 2">
    <name type="scientific">Elysia crispata</name>
    <name type="common">lettuce slug</name>
    <dbReference type="NCBI Taxonomy" id="231223"/>
    <lineage>
        <taxon>Eukaryota</taxon>
        <taxon>Metazoa</taxon>
        <taxon>Spiralia</taxon>
        <taxon>Lophotrochozoa</taxon>
        <taxon>Mollusca</taxon>
        <taxon>Gastropoda</taxon>
        <taxon>Heterobranchia</taxon>
        <taxon>Euthyneura</taxon>
        <taxon>Panpulmonata</taxon>
        <taxon>Sacoglossa</taxon>
        <taxon>Placobranchoidea</taxon>
        <taxon>Plakobranchidae</taxon>
        <taxon>Elysia</taxon>
    </lineage>
</organism>
<evidence type="ECO:0000313" key="2">
    <source>
        <dbReference type="Proteomes" id="UP001283361"/>
    </source>
</evidence>
<name>A0AAE0YN38_9GAST</name>
<accession>A0AAE0YN38</accession>
<sequence length="130" mass="14437">MSSNSIQTAVRGPQLSGLMPGTLDQIYCYCPATARPTEPGAALIPTDLLLLPCYLRPTGAALIPTDLLLLPCCRQTHWCCHATDIMPLPCYRQSHWCCPNPRCLVMLPCYHRSAPDNLNINRKARIFIIS</sequence>
<reference evidence="1" key="1">
    <citation type="journal article" date="2023" name="G3 (Bethesda)">
        <title>A reference genome for the long-term kleptoplast-retaining sea slug Elysia crispata morphotype clarki.</title>
        <authorList>
            <person name="Eastman K.E."/>
            <person name="Pendleton A.L."/>
            <person name="Shaikh M.A."/>
            <person name="Suttiyut T."/>
            <person name="Ogas R."/>
            <person name="Tomko P."/>
            <person name="Gavelis G."/>
            <person name="Widhalm J.R."/>
            <person name="Wisecaver J.H."/>
        </authorList>
    </citation>
    <scope>NUCLEOTIDE SEQUENCE</scope>
    <source>
        <strain evidence="1">ECLA1</strain>
    </source>
</reference>
<evidence type="ECO:0000313" key="1">
    <source>
        <dbReference type="EMBL" id="KAK3751901.1"/>
    </source>
</evidence>
<gene>
    <name evidence="1" type="ORF">RRG08_047174</name>
</gene>
<dbReference type="AlphaFoldDB" id="A0AAE0YN38"/>